<dbReference type="EMBL" id="LRDC01000014">
    <property type="protein sequence ID" value="KVX02406.1"/>
    <property type="molecule type" value="Genomic_DNA"/>
</dbReference>
<keyword evidence="4 12" id="KW-0812">Transmembrane</keyword>
<dbReference type="Gene3D" id="3.10.50.40">
    <property type="match status" value="1"/>
</dbReference>
<dbReference type="RefSeq" id="WP_059745463.1">
    <property type="nucleotide sequence ID" value="NZ_JBOZPG010000014.1"/>
</dbReference>
<dbReference type="Proteomes" id="UP000055702">
    <property type="component" value="Unassembled WGS sequence"/>
</dbReference>
<comment type="similarity">
    <text evidence="8">Belongs to the PpiD chaperone family.</text>
</comment>
<dbReference type="GO" id="GO:0005886">
    <property type="term" value="C:plasma membrane"/>
    <property type="evidence" value="ECO:0007669"/>
    <property type="project" value="UniProtKB-SubCell"/>
</dbReference>
<evidence type="ECO:0000256" key="1">
    <source>
        <dbReference type="ARBA" id="ARBA00004382"/>
    </source>
</evidence>
<comment type="caution">
    <text evidence="14">The sequence shown here is derived from an EMBL/GenBank/DDBJ whole genome shotgun (WGS) entry which is preliminary data.</text>
</comment>
<dbReference type="GO" id="GO:0003755">
    <property type="term" value="F:peptidyl-prolyl cis-trans isomerase activity"/>
    <property type="evidence" value="ECO:0007669"/>
    <property type="project" value="UniProtKB-KW"/>
</dbReference>
<dbReference type="AlphaFoldDB" id="A0A106C1B2"/>
<reference evidence="14 15" key="1">
    <citation type="submission" date="2016-01" db="EMBL/GenBank/DDBJ databases">
        <title>Draft genome of the antarctic isolate Shewanella frigidimarina Ag06-30.</title>
        <authorList>
            <person name="Parmeciano Di Noto G."/>
            <person name="Vazquez S."/>
            <person name="Mac Cormack W."/>
            <person name="Iriarte A."/>
            <person name="Quiroga C."/>
        </authorList>
    </citation>
    <scope>NUCLEOTIDE SEQUENCE [LARGE SCALE GENOMIC DNA]</scope>
    <source>
        <strain evidence="14 15">Ag06-30</strain>
    </source>
</reference>
<evidence type="ECO:0000259" key="13">
    <source>
        <dbReference type="PROSITE" id="PS50198"/>
    </source>
</evidence>
<dbReference type="Pfam" id="PF13624">
    <property type="entry name" value="SurA_N_3"/>
    <property type="match status" value="1"/>
</dbReference>
<proteinExistence type="inferred from homology"/>
<name>A0A106C1B2_SHEFR</name>
<evidence type="ECO:0000313" key="14">
    <source>
        <dbReference type="EMBL" id="KVX02406.1"/>
    </source>
</evidence>
<sequence>MLEKIREGSQGIVAKTILVLVILSFAFAGVSSYLGSNTGVPAAVVNGDEIGANELEQAFQNERSRIEQQLGEMFTALAADDSYMNGIKQGVLDRLIADKLIDQAANKLGLRVSDEQIKKAIIEEPAFQTDGQFDNERYLAVLRQLGYQTTSFRNMMRVDMTRRQLLNALVGSEFVLDGEAKQLAEVQGQTRDIRYLVVDSTPFLSTVSVADEEAQSYYDANVSQYLSPEKVSLEYVELNVADMAKSSETSDEEVKTYYQENKAQYQTAEKRLAAHIFVAATDDDSADKAKADAIETKLTAGEDFAEVAKADSDDQLSAQQGGKLDWFEQGVMDPAFDEALFGLQKDQVSSIVKSEFGYHIIKLLDLQASQATAFENVKAKIVAQLQEKKALDVFYSLQTKLADTSYEIPDTLAETAQAVNAKVQSTQLFSRDDVPAKFNNPEFIKAAFSDQVLASGLNSDVIELAPNHVVVIRMKKHQTAGVMSFDEVKAGIVERLKQDKANDGARDKAAEYMAQLKAGNDTLTGASLTTLAKLGRFNQDIDQAITNKAFKIAAPAENSVTIDTAALATGYAVIVVDKVNKAEGINDNLINTLKQRIAPQYSEADYRAVVASLKADAEIEYPVAD</sequence>
<dbReference type="Gene3D" id="1.10.4030.10">
    <property type="entry name" value="Porin chaperone SurA, peptide-binding domain"/>
    <property type="match status" value="1"/>
</dbReference>
<feature type="transmembrane region" description="Helical" evidence="12">
    <location>
        <begin position="12"/>
        <end position="34"/>
    </location>
</feature>
<evidence type="ECO:0000256" key="3">
    <source>
        <dbReference type="ARBA" id="ARBA00022519"/>
    </source>
</evidence>
<evidence type="ECO:0000256" key="9">
    <source>
        <dbReference type="ARBA" id="ARBA00040743"/>
    </source>
</evidence>
<comment type="subcellular location">
    <subcellularLocation>
        <location evidence="1">Cell inner membrane</location>
        <topology evidence="1">Single-pass type II membrane protein</topology>
        <orientation evidence="1">Periplasmic side</orientation>
    </subcellularLocation>
</comment>
<dbReference type="InterPro" id="IPR000297">
    <property type="entry name" value="PPIase_PpiC"/>
</dbReference>
<protein>
    <recommendedName>
        <fullName evidence="9">Periplasmic chaperone PpiD</fullName>
    </recommendedName>
    <alternativeName>
        <fullName evidence="10">Periplasmic folding chaperone</fullName>
    </alternativeName>
</protein>
<evidence type="ECO:0000313" key="15">
    <source>
        <dbReference type="Proteomes" id="UP000055702"/>
    </source>
</evidence>
<evidence type="ECO:0000256" key="4">
    <source>
        <dbReference type="ARBA" id="ARBA00022692"/>
    </source>
</evidence>
<evidence type="ECO:0000256" key="12">
    <source>
        <dbReference type="SAM" id="Phobius"/>
    </source>
</evidence>
<evidence type="ECO:0000256" key="5">
    <source>
        <dbReference type="ARBA" id="ARBA00022989"/>
    </source>
</evidence>
<dbReference type="PROSITE" id="PS50198">
    <property type="entry name" value="PPIC_PPIASE_2"/>
    <property type="match status" value="1"/>
</dbReference>
<dbReference type="InterPro" id="IPR046357">
    <property type="entry name" value="PPIase_dom_sf"/>
</dbReference>
<keyword evidence="7" id="KW-0143">Chaperone</keyword>
<keyword evidence="3" id="KW-0997">Cell inner membrane</keyword>
<evidence type="ECO:0000256" key="7">
    <source>
        <dbReference type="ARBA" id="ARBA00023186"/>
    </source>
</evidence>
<accession>A0A106C1B2</accession>
<gene>
    <name evidence="14" type="ORF">AWJ07_14815</name>
</gene>
<dbReference type="Pfam" id="PF00639">
    <property type="entry name" value="Rotamase"/>
    <property type="match status" value="1"/>
</dbReference>
<feature type="domain" description="PpiC" evidence="13">
    <location>
        <begin position="268"/>
        <end position="365"/>
    </location>
</feature>
<evidence type="ECO:0000256" key="6">
    <source>
        <dbReference type="ARBA" id="ARBA00023136"/>
    </source>
</evidence>
<keyword evidence="11 14" id="KW-0413">Isomerase</keyword>
<keyword evidence="5 12" id="KW-1133">Transmembrane helix</keyword>
<evidence type="ECO:0000256" key="8">
    <source>
        <dbReference type="ARBA" id="ARBA00038408"/>
    </source>
</evidence>
<keyword evidence="6 12" id="KW-0472">Membrane</keyword>
<evidence type="ECO:0000256" key="10">
    <source>
        <dbReference type="ARBA" id="ARBA00042775"/>
    </source>
</evidence>
<evidence type="ECO:0000256" key="11">
    <source>
        <dbReference type="PROSITE-ProRule" id="PRU00278"/>
    </source>
</evidence>
<keyword evidence="2" id="KW-1003">Cell membrane</keyword>
<evidence type="ECO:0000256" key="2">
    <source>
        <dbReference type="ARBA" id="ARBA00022475"/>
    </source>
</evidence>
<dbReference type="PANTHER" id="PTHR47529:SF1">
    <property type="entry name" value="PERIPLASMIC CHAPERONE PPID"/>
    <property type="match status" value="1"/>
</dbReference>
<dbReference type="InterPro" id="IPR027304">
    <property type="entry name" value="Trigger_fact/SurA_dom_sf"/>
</dbReference>
<keyword evidence="11" id="KW-0697">Rotamase</keyword>
<dbReference type="SUPFAM" id="SSF54534">
    <property type="entry name" value="FKBP-like"/>
    <property type="match status" value="1"/>
</dbReference>
<dbReference type="InterPro" id="IPR052029">
    <property type="entry name" value="PpiD_chaperone"/>
</dbReference>
<organism evidence="14">
    <name type="scientific">Shewanella frigidimarina</name>
    <dbReference type="NCBI Taxonomy" id="56812"/>
    <lineage>
        <taxon>Bacteria</taxon>
        <taxon>Pseudomonadati</taxon>
        <taxon>Pseudomonadota</taxon>
        <taxon>Gammaproteobacteria</taxon>
        <taxon>Alteromonadales</taxon>
        <taxon>Shewanellaceae</taxon>
        <taxon>Shewanella</taxon>
    </lineage>
</organism>
<dbReference type="SUPFAM" id="SSF109998">
    <property type="entry name" value="Triger factor/SurA peptide-binding domain-like"/>
    <property type="match status" value="1"/>
</dbReference>
<dbReference type="PANTHER" id="PTHR47529">
    <property type="entry name" value="PEPTIDYL-PROLYL CIS-TRANS ISOMERASE D"/>
    <property type="match status" value="1"/>
</dbReference>